<dbReference type="PROSITE" id="PS51857">
    <property type="entry name" value="CSD_2"/>
    <property type="match status" value="1"/>
</dbReference>
<organism evidence="5 6">
    <name type="scientific">Paenibacillus mendelii</name>
    <dbReference type="NCBI Taxonomy" id="206163"/>
    <lineage>
        <taxon>Bacteria</taxon>
        <taxon>Bacillati</taxon>
        <taxon>Bacillota</taxon>
        <taxon>Bacilli</taxon>
        <taxon>Bacillales</taxon>
        <taxon>Paenibacillaceae</taxon>
        <taxon>Paenibacillus</taxon>
    </lineage>
</organism>
<evidence type="ECO:0000259" key="4">
    <source>
        <dbReference type="PROSITE" id="PS51857"/>
    </source>
</evidence>
<protein>
    <submittedName>
        <fullName evidence="5">Cold shock domain-containing protein</fullName>
    </submittedName>
</protein>
<dbReference type="InterPro" id="IPR002059">
    <property type="entry name" value="CSP_DNA-bd"/>
</dbReference>
<comment type="subcellular location">
    <subcellularLocation>
        <location evidence="1 3">Cytoplasm</location>
    </subcellularLocation>
</comment>
<proteinExistence type="predicted"/>
<keyword evidence="2" id="KW-0963">Cytoplasm</keyword>
<dbReference type="PANTHER" id="PTHR11544">
    <property type="entry name" value="COLD SHOCK DOMAIN CONTAINING PROTEINS"/>
    <property type="match status" value="1"/>
</dbReference>
<dbReference type="EMBL" id="JBHLVF010000031">
    <property type="protein sequence ID" value="MFC0393164.1"/>
    <property type="molecule type" value="Genomic_DNA"/>
</dbReference>
<dbReference type="InterPro" id="IPR012340">
    <property type="entry name" value="NA-bd_OB-fold"/>
</dbReference>
<reference evidence="5 6" key="1">
    <citation type="submission" date="2024-09" db="EMBL/GenBank/DDBJ databases">
        <authorList>
            <person name="Sun Q."/>
            <person name="Mori K."/>
        </authorList>
    </citation>
    <scope>NUCLEOTIDE SEQUENCE [LARGE SCALE GENOMIC DNA]</scope>
    <source>
        <strain evidence="5 6">CCM 4839</strain>
    </source>
</reference>
<dbReference type="PROSITE" id="PS00352">
    <property type="entry name" value="CSD_1"/>
    <property type="match status" value="1"/>
</dbReference>
<evidence type="ECO:0000256" key="2">
    <source>
        <dbReference type="ARBA" id="ARBA00022490"/>
    </source>
</evidence>
<accession>A0ABV6JCH5</accession>
<gene>
    <name evidence="5" type="ORF">ACFFJ8_17510</name>
</gene>
<sequence length="65" mass="7113">MKGTVKWFNAEKGYGFIQVENGEDVFVHYSAIQGDGFKSLDEGQAVEFDITQGNRGAQAANVTKL</sequence>
<dbReference type="Proteomes" id="UP001589818">
    <property type="component" value="Unassembled WGS sequence"/>
</dbReference>
<dbReference type="SMART" id="SM00357">
    <property type="entry name" value="CSP"/>
    <property type="match status" value="1"/>
</dbReference>
<feature type="domain" description="CSD" evidence="4">
    <location>
        <begin position="1"/>
        <end position="64"/>
    </location>
</feature>
<dbReference type="InterPro" id="IPR012156">
    <property type="entry name" value="Cold_shock_CspA"/>
</dbReference>
<evidence type="ECO:0000313" key="6">
    <source>
        <dbReference type="Proteomes" id="UP001589818"/>
    </source>
</evidence>
<dbReference type="PIRSF" id="PIRSF002599">
    <property type="entry name" value="Cold_shock_A"/>
    <property type="match status" value="1"/>
</dbReference>
<name>A0ABV6JCH5_9BACL</name>
<dbReference type="SUPFAM" id="SSF50249">
    <property type="entry name" value="Nucleic acid-binding proteins"/>
    <property type="match status" value="1"/>
</dbReference>
<dbReference type="InterPro" id="IPR050181">
    <property type="entry name" value="Cold_shock_domain"/>
</dbReference>
<dbReference type="Gene3D" id="6.20.370.130">
    <property type="match status" value="1"/>
</dbReference>
<evidence type="ECO:0000313" key="5">
    <source>
        <dbReference type="EMBL" id="MFC0393164.1"/>
    </source>
</evidence>
<dbReference type="Gene3D" id="2.40.50.140">
    <property type="entry name" value="Nucleic acid-binding proteins"/>
    <property type="match status" value="1"/>
</dbReference>
<dbReference type="InterPro" id="IPR011129">
    <property type="entry name" value="CSD"/>
</dbReference>
<evidence type="ECO:0000256" key="3">
    <source>
        <dbReference type="RuleBase" id="RU000408"/>
    </source>
</evidence>
<dbReference type="RefSeq" id="WP_204822653.1">
    <property type="nucleotide sequence ID" value="NZ_JANHOF010000002.1"/>
</dbReference>
<dbReference type="Pfam" id="PF00313">
    <property type="entry name" value="CSD"/>
    <property type="match status" value="1"/>
</dbReference>
<dbReference type="CDD" id="cd04458">
    <property type="entry name" value="CSP_CDS"/>
    <property type="match status" value="1"/>
</dbReference>
<dbReference type="InterPro" id="IPR019844">
    <property type="entry name" value="CSD_CS"/>
</dbReference>
<evidence type="ECO:0000256" key="1">
    <source>
        <dbReference type="ARBA" id="ARBA00004496"/>
    </source>
</evidence>
<dbReference type="PRINTS" id="PR00050">
    <property type="entry name" value="COLDSHOCK"/>
</dbReference>
<comment type="caution">
    <text evidence="5">The sequence shown here is derived from an EMBL/GenBank/DDBJ whole genome shotgun (WGS) entry which is preliminary data.</text>
</comment>
<keyword evidence="6" id="KW-1185">Reference proteome</keyword>